<evidence type="ECO:0000256" key="1">
    <source>
        <dbReference type="SAM" id="MobiDB-lite"/>
    </source>
</evidence>
<accession>A0A1X7TRD4</accession>
<dbReference type="AlphaFoldDB" id="A0A1X7TRD4"/>
<sequence length="114" mass="12431">MKSLDLDDPPILSPDLGGANSRDSTHPDERLRMINPDSVCSPSSEGDWSLRRSKSHAEGVYPHSLEEEGEEGEGDRIVGGGFIISEGKVGRRRASRQLSNNIEDRGLSKSIDTL</sequence>
<organism evidence="2">
    <name type="scientific">Amphimedon queenslandica</name>
    <name type="common">Sponge</name>
    <dbReference type="NCBI Taxonomy" id="400682"/>
    <lineage>
        <taxon>Eukaryota</taxon>
        <taxon>Metazoa</taxon>
        <taxon>Porifera</taxon>
        <taxon>Demospongiae</taxon>
        <taxon>Heteroscleromorpha</taxon>
        <taxon>Haplosclerida</taxon>
        <taxon>Niphatidae</taxon>
        <taxon>Amphimedon</taxon>
    </lineage>
</organism>
<reference evidence="2" key="1">
    <citation type="submission" date="2017-05" db="UniProtKB">
        <authorList>
            <consortium name="EnsemblMetazoa"/>
        </authorList>
    </citation>
    <scope>IDENTIFICATION</scope>
</reference>
<feature type="region of interest" description="Disordered" evidence="1">
    <location>
        <begin position="1"/>
        <end position="78"/>
    </location>
</feature>
<name>A0A1X7TRD4_AMPQE</name>
<feature type="compositionally biased region" description="Basic and acidic residues" evidence="1">
    <location>
        <begin position="23"/>
        <end position="32"/>
    </location>
</feature>
<evidence type="ECO:0000313" key="2">
    <source>
        <dbReference type="EnsemblMetazoa" id="Aqu2.1.17363_001"/>
    </source>
</evidence>
<protein>
    <submittedName>
        <fullName evidence="2">Uncharacterized protein</fullName>
    </submittedName>
</protein>
<proteinExistence type="predicted"/>
<dbReference type="InParanoid" id="A0A1X7TRD4"/>
<dbReference type="EnsemblMetazoa" id="Aqu2.1.17363_001">
    <property type="protein sequence ID" value="Aqu2.1.17363_001"/>
    <property type="gene ID" value="Aqu2.1.17363"/>
</dbReference>